<keyword evidence="3 5" id="KW-1133">Transmembrane helix</keyword>
<dbReference type="EMBL" id="FWXB01000009">
    <property type="protein sequence ID" value="SMC12708.1"/>
    <property type="molecule type" value="Genomic_DNA"/>
</dbReference>
<feature type="transmembrane region" description="Helical" evidence="5">
    <location>
        <begin position="46"/>
        <end position="66"/>
    </location>
</feature>
<keyword evidence="4 5" id="KW-0472">Membrane</keyword>
<dbReference type="GO" id="GO:0008610">
    <property type="term" value="P:lipid biosynthetic process"/>
    <property type="evidence" value="ECO:0007669"/>
    <property type="project" value="InterPro"/>
</dbReference>
<evidence type="ECO:0000313" key="7">
    <source>
        <dbReference type="EMBL" id="SMC12708.1"/>
    </source>
</evidence>
<dbReference type="RefSeq" id="WP_085800661.1">
    <property type="nucleotide sequence ID" value="NZ_FWXB01000009.1"/>
</dbReference>
<evidence type="ECO:0000256" key="4">
    <source>
        <dbReference type="ARBA" id="ARBA00023136"/>
    </source>
</evidence>
<evidence type="ECO:0000256" key="5">
    <source>
        <dbReference type="SAM" id="Phobius"/>
    </source>
</evidence>
<evidence type="ECO:0000259" key="6">
    <source>
        <dbReference type="Pfam" id="PF04116"/>
    </source>
</evidence>
<feature type="transmembrane region" description="Helical" evidence="5">
    <location>
        <begin position="172"/>
        <end position="194"/>
    </location>
</feature>
<sequence>MQDSPEPTVPTLPGWHHVPQVPIKASPFFSWPPDPKRMVSWVATRWLGIAENVVILGIALICWTWLSPSLETAATLSPGWIIGIWLRNMVLMLMVAGGLHWFFYKRKGQGMRLKYDKRDLMLKGRQFSFGGQVRDNMFWSLTSGVGFWTAYEVLLLWAIGNGWAPVLDFAAHPVWFIAIFLLTPVWISFHFYWVHRALHWGPLYRLAHALHHRNVNVGPWSGLSMHPVEHLIFFSSILIHFLVPAHPLHILFHMQHQSLTAATSHTGFENLLVRDRKQLALGTFHHQMHHRYFEVNYGNLEMPWDKWFGSFHDGTPEAHERLKERRQRRS</sequence>
<organism evidence="7 8">
    <name type="scientific">Roseovarius aestuarii</name>
    <dbReference type="NCBI Taxonomy" id="475083"/>
    <lineage>
        <taxon>Bacteria</taxon>
        <taxon>Pseudomonadati</taxon>
        <taxon>Pseudomonadota</taxon>
        <taxon>Alphaproteobacteria</taxon>
        <taxon>Rhodobacterales</taxon>
        <taxon>Roseobacteraceae</taxon>
        <taxon>Roseovarius</taxon>
    </lineage>
</organism>
<dbReference type="Pfam" id="PF04116">
    <property type="entry name" value="FA_hydroxylase"/>
    <property type="match status" value="1"/>
</dbReference>
<dbReference type="OrthoDB" id="9770329at2"/>
<comment type="subcellular location">
    <subcellularLocation>
        <location evidence="1">Membrane</location>
    </subcellularLocation>
</comment>
<evidence type="ECO:0000256" key="3">
    <source>
        <dbReference type="ARBA" id="ARBA00022989"/>
    </source>
</evidence>
<evidence type="ECO:0000313" key="8">
    <source>
        <dbReference type="Proteomes" id="UP000193224"/>
    </source>
</evidence>
<accession>A0A1X7BSW4</accession>
<dbReference type="Proteomes" id="UP000193224">
    <property type="component" value="Unassembled WGS sequence"/>
</dbReference>
<dbReference type="GO" id="GO:0016020">
    <property type="term" value="C:membrane"/>
    <property type="evidence" value="ECO:0007669"/>
    <property type="project" value="UniProtKB-SubCell"/>
</dbReference>
<protein>
    <submittedName>
        <fullName evidence="7">Fatty acid hydroxylase superfamily protein</fullName>
    </submittedName>
</protein>
<feature type="transmembrane region" description="Helical" evidence="5">
    <location>
        <begin position="78"/>
        <end position="104"/>
    </location>
</feature>
<evidence type="ECO:0000256" key="2">
    <source>
        <dbReference type="ARBA" id="ARBA00022692"/>
    </source>
</evidence>
<keyword evidence="8" id="KW-1185">Reference proteome</keyword>
<dbReference type="InterPro" id="IPR006694">
    <property type="entry name" value="Fatty_acid_hydroxylase"/>
</dbReference>
<keyword evidence="2 5" id="KW-0812">Transmembrane</keyword>
<dbReference type="InterPro" id="IPR050307">
    <property type="entry name" value="Sterol_Desaturase_Related"/>
</dbReference>
<evidence type="ECO:0000256" key="1">
    <source>
        <dbReference type="ARBA" id="ARBA00004370"/>
    </source>
</evidence>
<name>A0A1X7BSW4_9RHOB</name>
<dbReference type="PANTHER" id="PTHR11863">
    <property type="entry name" value="STEROL DESATURASE"/>
    <property type="match status" value="1"/>
</dbReference>
<dbReference type="AlphaFoldDB" id="A0A1X7BSW4"/>
<feature type="domain" description="Fatty acid hydroxylase" evidence="6">
    <location>
        <begin position="181"/>
        <end position="310"/>
    </location>
</feature>
<proteinExistence type="predicted"/>
<gene>
    <name evidence="7" type="ORF">ROA7745_02538</name>
</gene>
<feature type="transmembrane region" description="Helical" evidence="5">
    <location>
        <begin position="138"/>
        <end position="160"/>
    </location>
</feature>
<reference evidence="7 8" key="1">
    <citation type="submission" date="2017-03" db="EMBL/GenBank/DDBJ databases">
        <authorList>
            <person name="Afonso C.L."/>
            <person name="Miller P.J."/>
            <person name="Scott M.A."/>
            <person name="Spackman E."/>
            <person name="Goraichik I."/>
            <person name="Dimitrov K.M."/>
            <person name="Suarez D.L."/>
            <person name="Swayne D.E."/>
        </authorList>
    </citation>
    <scope>NUCLEOTIDE SEQUENCE [LARGE SCALE GENOMIC DNA]</scope>
    <source>
        <strain evidence="7 8">CECT 7745</strain>
    </source>
</reference>
<dbReference type="GO" id="GO:0005506">
    <property type="term" value="F:iron ion binding"/>
    <property type="evidence" value="ECO:0007669"/>
    <property type="project" value="InterPro"/>
</dbReference>
<dbReference type="GO" id="GO:0016491">
    <property type="term" value="F:oxidoreductase activity"/>
    <property type="evidence" value="ECO:0007669"/>
    <property type="project" value="InterPro"/>
</dbReference>